<organism evidence="12 13">
    <name type="scientific">Rhizophagus clarus</name>
    <dbReference type="NCBI Taxonomy" id="94130"/>
    <lineage>
        <taxon>Eukaryota</taxon>
        <taxon>Fungi</taxon>
        <taxon>Fungi incertae sedis</taxon>
        <taxon>Mucoromycota</taxon>
        <taxon>Glomeromycotina</taxon>
        <taxon>Glomeromycetes</taxon>
        <taxon>Glomerales</taxon>
        <taxon>Glomeraceae</taxon>
        <taxon>Rhizophagus</taxon>
    </lineage>
</organism>
<feature type="region of interest" description="Disordered" evidence="9">
    <location>
        <begin position="1"/>
        <end position="44"/>
    </location>
</feature>
<dbReference type="InterPro" id="IPR000679">
    <property type="entry name" value="Znf_GATA"/>
</dbReference>
<dbReference type="EMBL" id="BEXD01003812">
    <property type="protein sequence ID" value="GBC02133.1"/>
    <property type="molecule type" value="Genomic_DNA"/>
</dbReference>
<feature type="domain" description="PHD-type" evidence="11">
    <location>
        <begin position="1584"/>
        <end position="1703"/>
    </location>
</feature>
<dbReference type="GO" id="GO:0044545">
    <property type="term" value="C:NSL complex"/>
    <property type="evidence" value="ECO:0007669"/>
    <property type="project" value="TreeGrafter"/>
</dbReference>
<evidence type="ECO:0000256" key="6">
    <source>
        <dbReference type="ARBA" id="ARBA00023242"/>
    </source>
</evidence>
<evidence type="ECO:0000256" key="5">
    <source>
        <dbReference type="ARBA" id="ARBA00022833"/>
    </source>
</evidence>
<dbReference type="Gene3D" id="2.30.30.140">
    <property type="match status" value="4"/>
</dbReference>
<dbReference type="SUPFAM" id="SSF54160">
    <property type="entry name" value="Chromo domain-like"/>
    <property type="match status" value="2"/>
</dbReference>
<dbReference type="GO" id="GO:0043565">
    <property type="term" value="F:sequence-specific DNA binding"/>
    <property type="evidence" value="ECO:0007669"/>
    <property type="project" value="InterPro"/>
</dbReference>
<dbReference type="Proteomes" id="UP000247702">
    <property type="component" value="Unassembled WGS sequence"/>
</dbReference>
<feature type="region of interest" description="Disordered" evidence="9">
    <location>
        <begin position="684"/>
        <end position="708"/>
    </location>
</feature>
<dbReference type="CDD" id="cd02440">
    <property type="entry name" value="AdoMet_MTases"/>
    <property type="match status" value="1"/>
</dbReference>
<dbReference type="InterPro" id="IPR016197">
    <property type="entry name" value="Chromo-like_dom_sf"/>
</dbReference>
<feature type="region of interest" description="Disordered" evidence="9">
    <location>
        <begin position="989"/>
        <end position="1027"/>
    </location>
</feature>
<keyword evidence="6" id="KW-0539">Nucleus</keyword>
<evidence type="ECO:0000259" key="10">
    <source>
        <dbReference type="PROSITE" id="PS50114"/>
    </source>
</evidence>
<feature type="coiled-coil region" evidence="8">
    <location>
        <begin position="2239"/>
        <end position="2266"/>
    </location>
</feature>
<dbReference type="SUPFAM" id="SSF53335">
    <property type="entry name" value="S-adenosyl-L-methionine-dependent methyltransferases"/>
    <property type="match status" value="1"/>
</dbReference>
<feature type="region of interest" description="Disordered" evidence="9">
    <location>
        <begin position="1062"/>
        <end position="1107"/>
    </location>
</feature>
<feature type="compositionally biased region" description="Basic and acidic residues" evidence="9">
    <location>
        <begin position="273"/>
        <end position="287"/>
    </location>
</feature>
<dbReference type="GO" id="GO:0005634">
    <property type="term" value="C:nucleus"/>
    <property type="evidence" value="ECO:0007669"/>
    <property type="project" value="UniProtKB-SubCell"/>
</dbReference>
<keyword evidence="13" id="KW-1185">Reference proteome</keyword>
<evidence type="ECO:0000256" key="4">
    <source>
        <dbReference type="ARBA" id="ARBA00022771"/>
    </source>
</evidence>
<dbReference type="SMART" id="SM00333">
    <property type="entry name" value="TUDOR"/>
    <property type="match status" value="3"/>
</dbReference>
<dbReference type="Gene3D" id="3.30.40.10">
    <property type="entry name" value="Zinc/RING finger domain, C3HC4 (zinc finger)"/>
    <property type="match status" value="1"/>
</dbReference>
<dbReference type="CDD" id="cd20104">
    <property type="entry name" value="MBT_PHF20L1-like"/>
    <property type="match status" value="4"/>
</dbReference>
<feature type="region of interest" description="Disordered" evidence="9">
    <location>
        <begin position="819"/>
        <end position="888"/>
    </location>
</feature>
<reference evidence="12 13" key="1">
    <citation type="submission" date="2017-11" db="EMBL/GenBank/DDBJ databases">
        <title>The genome of Rhizophagus clarus HR1 reveals common genetic basis of auxotrophy among arbuscular mycorrhizal fungi.</title>
        <authorList>
            <person name="Kobayashi Y."/>
        </authorList>
    </citation>
    <scope>NUCLEOTIDE SEQUENCE [LARGE SCALE GENOMIC DNA]</scope>
    <source>
        <strain evidence="12 13">HR1</strain>
    </source>
</reference>
<dbReference type="PANTHER" id="PTHR15856:SF51">
    <property type="entry name" value="MBD-R2"/>
    <property type="match status" value="1"/>
</dbReference>
<name>A0A2Z6RMJ6_9GLOM</name>
<evidence type="ECO:0000256" key="2">
    <source>
        <dbReference type="ARBA" id="ARBA00022723"/>
    </source>
</evidence>
<dbReference type="GO" id="GO:0008270">
    <property type="term" value="F:zinc ion binding"/>
    <property type="evidence" value="ECO:0007669"/>
    <property type="project" value="UniProtKB-KW"/>
</dbReference>
<dbReference type="PROSITE" id="PS50114">
    <property type="entry name" value="GATA_ZN_FINGER_2"/>
    <property type="match status" value="1"/>
</dbReference>
<sequence length="2443" mass="281443">MYLPYENFEQNAEATSPSNWQLNRNEIPPGVNPHHLLPPPPQNYLPQRPIVSTFNNAHQINHPLYFRPPNQLHDKFKKNKRGFIRHNEVTNNQYAYTTDQNLKNNNYSASPRFNLHPGYQTWHAPNNNNNSHWPIANSTGCQHAPKQFDRQNRQMFPPGTQPYPIYHFSQQYSHHLVPNYPYPQQPNNCQYFASQRPPQHFYQHGTQSNDFHQVINPQSSTDNNNENVENVENITQAKKCKRNKKKKVVEHSKNSINIANDQIVPKASSEFIKQNDSESKKRIRPSDRSSIIPLSNDSLTKSFHTYENDGRKLFTKKKIVNKIEINLKERVNKDKINRLNNNSSKSYIADDENYEVFGIKKKIKLDAEIDSNSSVHDTTSTENIQILSQANTDVLSSSISNISAVIDDSYSNIIDPSKSIIFDDSLSQNENSNRRDSGVACDNMELDDMVIKEKDINDPPITISNPVLENSYYNSNPIINNSKTINDLVVPNLVSSDANAKIVMESKLTKYINNNLLNSNNEFQENLFVSSNPTPEISETLNLSSIIRKESTNIISNSENEIQQEKDEKISNQSKLSYESDTTVVNEHEGLITSSNATNDDSNIPIDKKVGDDLKENLPNNYLQESVFEVVNNSNDIQSPEIIVDDLPEFEDPDIKLVSNENQGIDSTAELTNSFLKKEETIQVARDDKKSPNLPSNNSTKTEKDKDKFSGTIFTRRSIRDLAFAKFEGYSMNQRVKVLNVDSIWYPGTIIAMDKTKVRVRYDGWDAKYDEWVPNDSRRLRVMSDEEILEIQQNSSQNNHEMIKQCLIFDDKIEKRESISTTTDTEDHQTGFSKRTKKRSTKKQTSSGDNTKKVRDSPKIQLSQIKKSIDRKQKKNNSRPKSPTNVDKKKCNSCENIFDKLERVGALELCTKCVPLFAPQLTRVKAFAHDFTLDQKVQVLNIDKIWYPARIVSVEKSRVQVHYDGWGKKFDEWISVESRRLKALSEDEVNEVQKENNLSDDAGNRQNKFNKDQNQTKASTSEDSPKFIISADDKLKKDSVRSRDVDKERQLNTYKLKEILGSDSESLSSAPDSDSDSLSSCPESISSSSSSLSASESNYNSLSGSSDDEFEVKMPKIKRTIRHNKRAPIRKRILQSSKEKICESCKITHLNVQRIGSLDLCTYCRSLFGDDATFRFKRGGQYGFELHKRVKVLSRDGEWYPATMVDVEDGRIRVHFDGWSDYFDEWIPAGSQRMRDMTLEEIIEAQKALEQLDKETLEQREMIYKPQKRRRNNLKRTVQSSSSVSPINEVSKSIDSTNNKADVDSSLPDQQSDHSTDSVISFDWNEYYFGRDTRRSLRNDKLLSNSDVLAKLKSRFKSGNQIEVRDRLKEWVPATIIETKGCRVLIHYDDVPAFYDEWIDISSERLREKCTKNETKEVAKNIRSATASLESKKDLKKKKDKTENDDYRLEFVVNGALNGRLITADDKWCIYCNQCNVVIKQFRYYCTYCESPSEGNDYKSFELCVWCFAHQFPNYHEHPRCSFAVQSVIDDEAIKMSSKGEVVKTFERDVFDTTYKEPEFDLTSNEVPLDTDMGYLYLQAWNLRKICGFCNDDDPNQLGGFIAPYPFVSNTYTRHGEKQKTFWSHYACAKYSPEVFFTKSNEWYNVTLAWKRGRSMKCGKCKERGATIGCFEPKCAKSYHLSCTDKPLSHFEMGVIFYCPSHEARYLQKELYNEVYRCDVCSCELQEDKWMTCRPCESNFFSSFDLCLQCFEVKFPEHEHNKDEFEETSVKKIKDAQITKQATLAVANQKARNAGIRKKSKNSLQNKGGRIQCSYCWAEESSRWRKGYNGVLMCEDCFELVLVNNNSGEPQEKDKLLVTSEDYSYQPYLTRNFCSDKKFDDFESQAMYLDSYEPVENQLFSLSFDSSYFDIPGRAPRWATHSGTDYHGTWLPQTVRRALLRFTKKNGRVLSNFLGRGTDAIESFLLGRRLVGVDINPAAVALSQRNCSFAIPPNRDITAEHRPIILQADSRNFSGPMFEDESFDHILSHPPYKNCVEYSTHIDGDLSRFANSKEFATEMSKVIDESWRLLKPGRRVTLGIGDNREHCFYVPVSFNLFRQYIDQGFELEELVAKRQRYCQAFGLGTYLCVQYDFLMFTHEFIATFKKVDKAHNNRMLVTPDESTLSGTVIFSRNLREIPVLPIARKSVVMGTTWTFKPTPTHSFVQLCTSRMVERFGRDFANWEEIQIKFNNLEPNNIANDNSSDKLTKFEDQIDNEEDDMPEYERIRQKRIKENQKMLLSLGLKCDLGETSDDISHLEKILHSMPLPPPVPTALIVVPHIPNNLLTSQIIPIYRTAIKHLAKEAYERLPPSGFFVIGGQDVRTSDNKLWPLSMLFMEDVNNSVGEDKMPLKELVVTVPEGYAKDKKKITKKEDYIEEQCILDEDKIEHLSIVHACYLIFMKLR</sequence>
<dbReference type="GO" id="GO:0006357">
    <property type="term" value="P:regulation of transcription by RNA polymerase II"/>
    <property type="evidence" value="ECO:0007669"/>
    <property type="project" value="TreeGrafter"/>
</dbReference>
<dbReference type="InterPro" id="IPR013083">
    <property type="entry name" value="Znf_RING/FYVE/PHD"/>
</dbReference>
<dbReference type="STRING" id="94130.A0A2Z6RMJ6"/>
<evidence type="ECO:0000256" key="3">
    <source>
        <dbReference type="ARBA" id="ARBA00022737"/>
    </source>
</evidence>
<comment type="subcellular location">
    <subcellularLocation>
        <location evidence="1">Nucleus</location>
    </subcellularLocation>
</comment>
<dbReference type="InterPro" id="IPR034732">
    <property type="entry name" value="EPHD"/>
</dbReference>
<gene>
    <name evidence="12" type="ORF">RclHR1_04470012</name>
</gene>
<keyword evidence="8" id="KW-0175">Coiled coil</keyword>
<evidence type="ECO:0000256" key="8">
    <source>
        <dbReference type="SAM" id="Coils"/>
    </source>
</evidence>
<feature type="region of interest" description="Disordered" evidence="9">
    <location>
        <begin position="269"/>
        <end position="292"/>
    </location>
</feature>
<keyword evidence="2" id="KW-0479">Metal-binding</keyword>
<keyword evidence="3" id="KW-0677">Repeat</keyword>
<feature type="compositionally biased region" description="Low complexity" evidence="9">
    <location>
        <begin position="1062"/>
        <end position="1105"/>
    </location>
</feature>
<dbReference type="Pfam" id="PF13771">
    <property type="entry name" value="zf-HC5HC2H"/>
    <property type="match status" value="1"/>
</dbReference>
<accession>A0A2Z6RMJ6</accession>
<dbReference type="PANTHER" id="PTHR15856">
    <property type="entry name" value="PHD FINGER PROTEIN 20-RELATED"/>
    <property type="match status" value="1"/>
</dbReference>
<feature type="compositionally biased region" description="Polar residues" evidence="9">
    <location>
        <begin position="1004"/>
        <end position="1022"/>
    </location>
</feature>
<evidence type="ECO:0000256" key="9">
    <source>
        <dbReference type="SAM" id="MobiDB-lite"/>
    </source>
</evidence>
<dbReference type="PROSITE" id="PS51805">
    <property type="entry name" value="EPHD"/>
    <property type="match status" value="1"/>
</dbReference>
<dbReference type="InterPro" id="IPR029063">
    <property type="entry name" value="SAM-dependent_MTases_sf"/>
</dbReference>
<feature type="domain" description="GATA-type" evidence="10">
    <location>
        <begin position="1807"/>
        <end position="1837"/>
    </location>
</feature>
<keyword evidence="5" id="KW-0862">Zinc</keyword>
<proteinExistence type="predicted"/>
<evidence type="ECO:0000313" key="12">
    <source>
        <dbReference type="EMBL" id="GBC02133.1"/>
    </source>
</evidence>
<dbReference type="InterPro" id="IPR043449">
    <property type="entry name" value="PHF20-like"/>
</dbReference>
<dbReference type="CDD" id="cd15571">
    <property type="entry name" value="ePHD"/>
    <property type="match status" value="1"/>
</dbReference>
<dbReference type="InterPro" id="IPR004092">
    <property type="entry name" value="Mbt"/>
</dbReference>
<feature type="compositionally biased region" description="Polar residues" evidence="9">
    <location>
        <begin position="8"/>
        <end position="24"/>
    </location>
</feature>
<keyword evidence="4 7" id="KW-0863">Zinc-finger</keyword>
<comment type="caution">
    <text evidence="12">The sequence shown here is derived from an EMBL/GenBank/DDBJ whole genome shotgun (WGS) entry which is preliminary data.</text>
</comment>
<evidence type="ECO:0000256" key="7">
    <source>
        <dbReference type="PROSITE-ProRule" id="PRU00094"/>
    </source>
</evidence>
<dbReference type="Pfam" id="PF02820">
    <property type="entry name" value="MBT"/>
    <property type="match status" value="2"/>
</dbReference>
<feature type="region of interest" description="Disordered" evidence="9">
    <location>
        <begin position="1265"/>
        <end position="1316"/>
    </location>
</feature>
<protein>
    <submittedName>
        <fullName evidence="12">Uncharacterized protein</fullName>
    </submittedName>
</protein>
<evidence type="ECO:0000313" key="13">
    <source>
        <dbReference type="Proteomes" id="UP000247702"/>
    </source>
</evidence>
<dbReference type="InterPro" id="IPR002999">
    <property type="entry name" value="Tudor"/>
</dbReference>
<dbReference type="SUPFAM" id="SSF63748">
    <property type="entry name" value="Tudor/PWWP/MBT"/>
    <property type="match status" value="2"/>
</dbReference>
<dbReference type="Gene3D" id="3.40.50.150">
    <property type="entry name" value="Vaccinia Virus protein VP39"/>
    <property type="match status" value="2"/>
</dbReference>
<dbReference type="InterPro" id="IPR001965">
    <property type="entry name" value="Znf_PHD"/>
</dbReference>
<evidence type="ECO:0000259" key="11">
    <source>
        <dbReference type="PROSITE" id="PS51805"/>
    </source>
</evidence>
<dbReference type="SMART" id="SM00561">
    <property type="entry name" value="MBT"/>
    <property type="match status" value="1"/>
</dbReference>
<evidence type="ECO:0000256" key="1">
    <source>
        <dbReference type="ARBA" id="ARBA00004123"/>
    </source>
</evidence>
<dbReference type="SMART" id="SM00249">
    <property type="entry name" value="PHD"/>
    <property type="match status" value="1"/>
</dbReference>
<feature type="compositionally biased region" description="Low complexity" evidence="9">
    <location>
        <begin position="1278"/>
        <end position="1293"/>
    </location>
</feature>